<keyword evidence="2" id="KW-1185">Reference proteome</keyword>
<proteinExistence type="predicted"/>
<dbReference type="Proteomes" id="UP000276133">
    <property type="component" value="Unassembled WGS sequence"/>
</dbReference>
<name>A0A3M7T9L2_BRAPC</name>
<comment type="caution">
    <text evidence="1">The sequence shown here is derived from an EMBL/GenBank/DDBJ whole genome shotgun (WGS) entry which is preliminary data.</text>
</comment>
<evidence type="ECO:0000313" key="1">
    <source>
        <dbReference type="EMBL" id="RNA44665.1"/>
    </source>
</evidence>
<gene>
    <name evidence="1" type="ORF">BpHYR1_047973</name>
</gene>
<organism evidence="1 2">
    <name type="scientific">Brachionus plicatilis</name>
    <name type="common">Marine rotifer</name>
    <name type="synonym">Brachionus muelleri</name>
    <dbReference type="NCBI Taxonomy" id="10195"/>
    <lineage>
        <taxon>Eukaryota</taxon>
        <taxon>Metazoa</taxon>
        <taxon>Spiralia</taxon>
        <taxon>Gnathifera</taxon>
        <taxon>Rotifera</taxon>
        <taxon>Eurotatoria</taxon>
        <taxon>Monogononta</taxon>
        <taxon>Pseudotrocha</taxon>
        <taxon>Ploima</taxon>
        <taxon>Brachionidae</taxon>
        <taxon>Brachionus</taxon>
    </lineage>
</organism>
<accession>A0A3M7T9L2</accession>
<protein>
    <submittedName>
        <fullName evidence="1">Uncharacterized protein</fullName>
    </submittedName>
</protein>
<sequence>MILLNKIINRTTRTEIMQNSMRIRWKKHEQFLNLIFIHKKITFSRKLFNYANDQKYFSAGSLAYFDLNNSNTY</sequence>
<dbReference type="EMBL" id="REGN01000078">
    <property type="protein sequence ID" value="RNA44665.1"/>
    <property type="molecule type" value="Genomic_DNA"/>
</dbReference>
<reference evidence="1 2" key="1">
    <citation type="journal article" date="2018" name="Sci. Rep.">
        <title>Genomic signatures of local adaptation to the degree of environmental predictability in rotifers.</title>
        <authorList>
            <person name="Franch-Gras L."/>
            <person name="Hahn C."/>
            <person name="Garcia-Roger E.M."/>
            <person name="Carmona M.J."/>
            <person name="Serra M."/>
            <person name="Gomez A."/>
        </authorList>
    </citation>
    <scope>NUCLEOTIDE SEQUENCE [LARGE SCALE GENOMIC DNA]</scope>
    <source>
        <strain evidence="1">HYR1</strain>
    </source>
</reference>
<evidence type="ECO:0000313" key="2">
    <source>
        <dbReference type="Proteomes" id="UP000276133"/>
    </source>
</evidence>
<dbReference type="AlphaFoldDB" id="A0A3M7T9L2"/>